<sequence>MAKVDIDCRYYLKSEKVKGHGKGNEGHPRYRCYDCCKVFQLGS</sequence>
<gene>
    <name evidence="2" type="ORF">XBFM1_390015</name>
</gene>
<name>A0A077NV76_XENBV</name>
<proteinExistence type="predicted"/>
<dbReference type="Proteomes" id="UP000028487">
    <property type="component" value="Unassembled WGS sequence"/>
</dbReference>
<dbReference type="EMBL" id="CBSV010000209">
    <property type="protein sequence ID" value="CDH02795.1"/>
    <property type="molecule type" value="Genomic_DNA"/>
</dbReference>
<dbReference type="RefSeq" id="WP_080718269.1">
    <property type="nucleotide sequence ID" value="NZ_CAWLWD010000036.1"/>
</dbReference>
<reference evidence="2" key="1">
    <citation type="submission" date="2013-07" db="EMBL/GenBank/DDBJ databases">
        <title>Sub-species coevolution in mutualistic symbiosis.</title>
        <authorList>
            <person name="Murfin K."/>
            <person name="Klassen J."/>
            <person name="Lee M."/>
            <person name="Forst S."/>
            <person name="Stock P."/>
            <person name="Goodrich-Blair H."/>
        </authorList>
    </citation>
    <scope>NUCLEOTIDE SEQUENCE [LARGE SCALE GENOMIC DNA]</scope>
    <source>
        <strain evidence="2">Feltiae Moldova</strain>
    </source>
</reference>
<evidence type="ECO:0000313" key="2">
    <source>
        <dbReference type="EMBL" id="CDH02795.1"/>
    </source>
</evidence>
<protein>
    <submittedName>
        <fullName evidence="2">Insertion element iso-IS1N protein insA</fullName>
    </submittedName>
</protein>
<organism evidence="2">
    <name type="scientific">Xenorhabdus bovienii str. feltiae Moldova</name>
    <dbReference type="NCBI Taxonomy" id="1398200"/>
    <lineage>
        <taxon>Bacteria</taxon>
        <taxon>Pseudomonadati</taxon>
        <taxon>Pseudomonadota</taxon>
        <taxon>Gammaproteobacteria</taxon>
        <taxon>Enterobacterales</taxon>
        <taxon>Morganellaceae</taxon>
        <taxon>Xenorhabdus</taxon>
    </lineage>
</organism>
<dbReference type="HOGENOM" id="CLU_076276_6_2_6"/>
<accession>A0A077NV76</accession>
<dbReference type="InterPro" id="IPR003220">
    <property type="entry name" value="InsA_N_dom_Znf"/>
</dbReference>
<comment type="caution">
    <text evidence="2">The sequence shown here is derived from an EMBL/GenBank/DDBJ whole genome shotgun (WGS) entry which is preliminary data.</text>
</comment>
<dbReference type="Pfam" id="PF03811">
    <property type="entry name" value="Zn_ribbon_InsA"/>
    <property type="match status" value="1"/>
</dbReference>
<dbReference type="GO" id="GO:0006313">
    <property type="term" value="P:DNA transposition"/>
    <property type="evidence" value="ECO:0007669"/>
    <property type="project" value="InterPro"/>
</dbReference>
<dbReference type="AlphaFoldDB" id="A0A077NV76"/>
<feature type="domain" description="InsA N-terminal zinc ribbon" evidence="1">
    <location>
        <begin position="1"/>
        <end position="35"/>
    </location>
</feature>
<evidence type="ECO:0000259" key="1">
    <source>
        <dbReference type="Pfam" id="PF03811"/>
    </source>
</evidence>